<evidence type="ECO:0000313" key="3">
    <source>
        <dbReference type="Proteomes" id="UP000219338"/>
    </source>
</evidence>
<feature type="compositionally biased region" description="Low complexity" evidence="1">
    <location>
        <begin position="50"/>
        <end position="68"/>
    </location>
</feature>
<feature type="region of interest" description="Disordered" evidence="1">
    <location>
        <begin position="47"/>
        <end position="68"/>
    </location>
</feature>
<dbReference type="Proteomes" id="UP000219338">
    <property type="component" value="Unassembled WGS sequence"/>
</dbReference>
<gene>
    <name evidence="2" type="ORF">ARMOST_13722</name>
</gene>
<keyword evidence="3" id="KW-1185">Reference proteome</keyword>
<protein>
    <submittedName>
        <fullName evidence="2">Uncharacterized protein</fullName>
    </submittedName>
</protein>
<evidence type="ECO:0000256" key="1">
    <source>
        <dbReference type="SAM" id="MobiDB-lite"/>
    </source>
</evidence>
<proteinExistence type="predicted"/>
<dbReference type="EMBL" id="FUEG01000012">
    <property type="protein sequence ID" value="SJL10338.1"/>
    <property type="molecule type" value="Genomic_DNA"/>
</dbReference>
<name>A0A284RNM7_ARMOS</name>
<reference evidence="3" key="1">
    <citation type="journal article" date="2017" name="Nat. Ecol. Evol.">
        <title>Genome expansion and lineage-specific genetic innovations in the forest pathogenic fungi Armillaria.</title>
        <authorList>
            <person name="Sipos G."/>
            <person name="Prasanna A.N."/>
            <person name="Walter M.C."/>
            <person name="O'Connor E."/>
            <person name="Balint B."/>
            <person name="Krizsan K."/>
            <person name="Kiss B."/>
            <person name="Hess J."/>
            <person name="Varga T."/>
            <person name="Slot J."/>
            <person name="Riley R."/>
            <person name="Boka B."/>
            <person name="Rigling D."/>
            <person name="Barry K."/>
            <person name="Lee J."/>
            <person name="Mihaltcheva S."/>
            <person name="LaButti K."/>
            <person name="Lipzen A."/>
            <person name="Waldron R."/>
            <person name="Moloney N.M."/>
            <person name="Sperisen C."/>
            <person name="Kredics L."/>
            <person name="Vagvoelgyi C."/>
            <person name="Patrignani A."/>
            <person name="Fitzpatrick D."/>
            <person name="Nagy I."/>
            <person name="Doyle S."/>
            <person name="Anderson J.B."/>
            <person name="Grigoriev I.V."/>
            <person name="Gueldener U."/>
            <person name="Muensterkoetter M."/>
            <person name="Nagy L.G."/>
        </authorList>
    </citation>
    <scope>NUCLEOTIDE SEQUENCE [LARGE SCALE GENOMIC DNA]</scope>
    <source>
        <strain evidence="3">C18/9</strain>
    </source>
</reference>
<dbReference type="AlphaFoldDB" id="A0A284RNM7"/>
<evidence type="ECO:0000313" key="2">
    <source>
        <dbReference type="EMBL" id="SJL10338.1"/>
    </source>
</evidence>
<accession>A0A284RNM7</accession>
<sequence length="68" mass="7459">MHRPLSLPFPFHSPLSRREHRLMDIEVGLFASCLASRRQSWVVSMHARRGAGSQAGGAQSRASRTGAS</sequence>
<organism evidence="2 3">
    <name type="scientific">Armillaria ostoyae</name>
    <name type="common">Armillaria root rot fungus</name>
    <dbReference type="NCBI Taxonomy" id="47428"/>
    <lineage>
        <taxon>Eukaryota</taxon>
        <taxon>Fungi</taxon>
        <taxon>Dikarya</taxon>
        <taxon>Basidiomycota</taxon>
        <taxon>Agaricomycotina</taxon>
        <taxon>Agaricomycetes</taxon>
        <taxon>Agaricomycetidae</taxon>
        <taxon>Agaricales</taxon>
        <taxon>Marasmiineae</taxon>
        <taxon>Physalacriaceae</taxon>
        <taxon>Armillaria</taxon>
    </lineage>
</organism>